<reference evidence="1 2" key="1">
    <citation type="submission" date="2017-12" db="EMBL/GenBank/DDBJ databases">
        <title>Comparative genomics of Botrytis spp.</title>
        <authorList>
            <person name="Valero-Jimenez C.A."/>
            <person name="Tapia P."/>
            <person name="Veloso J."/>
            <person name="Silva-Moreno E."/>
            <person name="Staats M."/>
            <person name="Valdes J.H."/>
            <person name="Van Kan J.A.L."/>
        </authorList>
    </citation>
    <scope>NUCLEOTIDE SEQUENCE [LARGE SCALE GENOMIC DNA]</scope>
    <source>
        <strain evidence="1 2">Bt9001</strain>
    </source>
</reference>
<comment type="caution">
    <text evidence="1">The sequence shown here is derived from an EMBL/GenBank/DDBJ whole genome shotgun (WGS) entry which is preliminary data.</text>
</comment>
<dbReference type="AlphaFoldDB" id="A0A4Z1E3U1"/>
<gene>
    <name evidence="1" type="ORF">BTUL_0567g00020</name>
</gene>
<dbReference type="Proteomes" id="UP000297777">
    <property type="component" value="Unassembled WGS sequence"/>
</dbReference>
<sequence length="189" mass="20053">MIRVSPACVRPSDSEAFVSLSVPIDCITHREGLGAVSTVIEFSVSIISRSIGVKAFSASASILRFRWLWLRAERVRNTVGAIGRLVLSLRGRLLRRSFSYAMILAPEVIGVSAVVTIGDRGDSERLIVFSADSSDCGQFLCGQNDPSLSIDPRGSWAVGVASAEGSVAVGALSCSSTLLVYECTLVLSV</sequence>
<protein>
    <submittedName>
        <fullName evidence="1">Uncharacterized protein</fullName>
    </submittedName>
</protein>
<dbReference type="EMBL" id="PQXH01000561">
    <property type="protein sequence ID" value="TGO06775.1"/>
    <property type="molecule type" value="Genomic_DNA"/>
</dbReference>
<evidence type="ECO:0000313" key="2">
    <source>
        <dbReference type="Proteomes" id="UP000297777"/>
    </source>
</evidence>
<accession>A0A4Z1E3U1</accession>
<organism evidence="1 2">
    <name type="scientific">Botrytis tulipae</name>
    <dbReference type="NCBI Taxonomy" id="87230"/>
    <lineage>
        <taxon>Eukaryota</taxon>
        <taxon>Fungi</taxon>
        <taxon>Dikarya</taxon>
        <taxon>Ascomycota</taxon>
        <taxon>Pezizomycotina</taxon>
        <taxon>Leotiomycetes</taxon>
        <taxon>Helotiales</taxon>
        <taxon>Sclerotiniaceae</taxon>
        <taxon>Botrytis</taxon>
    </lineage>
</organism>
<name>A0A4Z1E3U1_9HELO</name>
<keyword evidence="2" id="KW-1185">Reference proteome</keyword>
<proteinExistence type="predicted"/>
<evidence type="ECO:0000313" key="1">
    <source>
        <dbReference type="EMBL" id="TGO06775.1"/>
    </source>
</evidence>